<feature type="compositionally biased region" description="Basic and acidic residues" evidence="1">
    <location>
        <begin position="20"/>
        <end position="35"/>
    </location>
</feature>
<dbReference type="InterPro" id="IPR013114">
    <property type="entry name" value="FabA_FabZ"/>
</dbReference>
<reference evidence="3" key="1">
    <citation type="submission" date="2016-10" db="EMBL/GenBank/DDBJ databases">
        <authorList>
            <person name="Varghese N."/>
            <person name="Submissions S."/>
        </authorList>
    </citation>
    <scope>NUCLEOTIDE SEQUENCE [LARGE SCALE GENOMIC DNA]</scope>
    <source>
        <strain evidence="3">CGMCC 4.6825</strain>
    </source>
</reference>
<sequence length="743" mass="79008">MEDLAFDGTAPLARWWPRLEPGRTDTAESDGRADTRPAPGGDGLPDDLTELAFTAHSAVLHTHAALQNLLVDHASRGTRRYRAHPGAPEGGGGSAVAAVHAAGESTGTMADEATGQVTASLVWRRSPPHRTEGLRTRRDRTAAGSGWSVLLDGHLLAAARHDGPGRQGQETAAPRRSAAIRQPLWRPARHDLARGDLDTLASGGVGHVFGGDGADERSLPAGAFDAIGFELLDEVALCAATVATGSVPSASPGSRSWCEIVRAGWQLLLARALHDGLHLCLPGPWARPTPDAPVAVRLRDTGRLGNRLVLRAALTASGLVPRPYVRADIDVADADGPLGRLEGVSVSLQEAPGASVTPGSSGSARRSSRGEPVYANELHMAHAAEGDLSVTYGPAARTSAAAVRPRLPRGDLLMLDRLVTAPGTASAPESAYVTEYDVPPDPWYVRQNAGVFPWFARLEIALQAAGFVGASLGSSLEHPGENLTVRNLEGHAELLNPMPLGGRTVRQHTTLLSHTPLPGALLQRSAFELSVAGEVVQRGGTVHGFFTEPALARQQGLDGGRHLPPWILAQPEASAAADRFRPADAAASPEHRLGFLGEADCLSLPNGGRYRRGYLLATREISEEDWFFGRHFLDDPVMPGSCGVELLFQALRVHLARSAVLSPDAAHALVPVCGHALDWTYRGQILPHHRQLRAEIQISELHGHRGRLLAVADGSVWRDGLRIYEVKGIALTTPDDAPDRRIR</sequence>
<feature type="region of interest" description="Disordered" evidence="1">
    <location>
        <begin position="15"/>
        <end position="45"/>
    </location>
</feature>
<protein>
    <submittedName>
        <fullName evidence="2">3-hydroxymyristoyl/3-hydroxydecanoyl-(Acyl carrier protein) dehydratase</fullName>
    </submittedName>
</protein>
<dbReference type="GO" id="GO:0006633">
    <property type="term" value="P:fatty acid biosynthetic process"/>
    <property type="evidence" value="ECO:0007669"/>
    <property type="project" value="UniProtKB-UniPathway"/>
</dbReference>
<dbReference type="UniPathway" id="UPA00094"/>
<dbReference type="EMBL" id="FOGO01000006">
    <property type="protein sequence ID" value="SER96020.1"/>
    <property type="molecule type" value="Genomic_DNA"/>
</dbReference>
<evidence type="ECO:0000313" key="2">
    <source>
        <dbReference type="EMBL" id="SER96020.1"/>
    </source>
</evidence>
<dbReference type="Gene3D" id="3.10.129.10">
    <property type="entry name" value="Hotdog Thioesterase"/>
    <property type="match status" value="2"/>
</dbReference>
<evidence type="ECO:0000256" key="1">
    <source>
        <dbReference type="SAM" id="MobiDB-lite"/>
    </source>
</evidence>
<evidence type="ECO:0000313" key="3">
    <source>
        <dbReference type="Proteomes" id="UP000182841"/>
    </source>
</evidence>
<proteinExistence type="predicted"/>
<dbReference type="Pfam" id="PF07977">
    <property type="entry name" value="FabA"/>
    <property type="match status" value="1"/>
</dbReference>
<feature type="region of interest" description="Disordered" evidence="1">
    <location>
        <begin position="160"/>
        <end position="185"/>
    </location>
</feature>
<dbReference type="SUPFAM" id="SSF54637">
    <property type="entry name" value="Thioesterase/thiol ester dehydrase-isomerase"/>
    <property type="match status" value="2"/>
</dbReference>
<feature type="region of interest" description="Disordered" evidence="1">
    <location>
        <begin position="349"/>
        <end position="370"/>
    </location>
</feature>
<organism evidence="2 3">
    <name type="scientific">Streptomyces qinglanensis</name>
    <dbReference type="NCBI Taxonomy" id="943816"/>
    <lineage>
        <taxon>Bacteria</taxon>
        <taxon>Bacillati</taxon>
        <taxon>Actinomycetota</taxon>
        <taxon>Actinomycetes</taxon>
        <taxon>Kitasatosporales</taxon>
        <taxon>Streptomycetaceae</taxon>
        <taxon>Streptomyces</taxon>
    </lineage>
</organism>
<dbReference type="InterPro" id="IPR029069">
    <property type="entry name" value="HotDog_dom_sf"/>
</dbReference>
<dbReference type="RefSeq" id="WP_079171898.1">
    <property type="nucleotide sequence ID" value="NZ_FOGO01000006.1"/>
</dbReference>
<dbReference type="OrthoDB" id="9778690at2"/>
<dbReference type="Proteomes" id="UP000182841">
    <property type="component" value="Unassembled WGS sequence"/>
</dbReference>
<keyword evidence="3" id="KW-1185">Reference proteome</keyword>
<accession>A0A1H9TFA3</accession>
<dbReference type="AlphaFoldDB" id="A0A1H9TFA3"/>
<name>A0A1H9TFA3_9ACTN</name>
<gene>
    <name evidence="2" type="ORF">SAMN05421870_106105</name>
</gene>